<dbReference type="Gene3D" id="1.10.287.180">
    <property type="entry name" value="Transcription elongation factor, GreA/GreB, N-terminal domain"/>
    <property type="match status" value="1"/>
</dbReference>
<dbReference type="InterPro" id="IPR006359">
    <property type="entry name" value="Tscrpt_elong_fac_GreA"/>
</dbReference>
<dbReference type="Pfam" id="PF01272">
    <property type="entry name" value="GreA_GreB"/>
    <property type="match status" value="1"/>
</dbReference>
<dbReference type="EMBL" id="MGFQ01000037">
    <property type="protein sequence ID" value="OGM08736.1"/>
    <property type="molecule type" value="Genomic_DNA"/>
</dbReference>
<keyword evidence="5 8" id="KW-0804">Transcription</keyword>
<dbReference type="PIRSF" id="PIRSF006092">
    <property type="entry name" value="GreA_GreB"/>
    <property type="match status" value="1"/>
</dbReference>
<keyword evidence="3 8" id="KW-0805">Transcription regulation</keyword>
<dbReference type="NCBIfam" id="NF001263">
    <property type="entry name" value="PRK00226.1-4"/>
    <property type="match status" value="1"/>
</dbReference>
<dbReference type="GO" id="GO:0032784">
    <property type="term" value="P:regulation of DNA-templated transcription elongation"/>
    <property type="evidence" value="ECO:0007669"/>
    <property type="project" value="UniProtKB-UniRule"/>
</dbReference>
<evidence type="ECO:0000313" key="13">
    <source>
        <dbReference type="Proteomes" id="UP000176939"/>
    </source>
</evidence>
<dbReference type="InterPro" id="IPR001437">
    <property type="entry name" value="Tscrpt_elong_fac_GreA/B_C"/>
</dbReference>
<dbReference type="SUPFAM" id="SSF46557">
    <property type="entry name" value="GreA transcript cleavage protein, N-terminal domain"/>
    <property type="match status" value="1"/>
</dbReference>
<protein>
    <recommendedName>
        <fullName evidence="2 8">Transcription elongation factor GreA</fullName>
    </recommendedName>
    <alternativeName>
        <fullName evidence="7 8">Transcript cleavage factor GreA</fullName>
    </alternativeName>
</protein>
<keyword evidence="4 8" id="KW-0238">DNA-binding</keyword>
<evidence type="ECO:0000256" key="8">
    <source>
        <dbReference type="HAMAP-Rule" id="MF_00105"/>
    </source>
</evidence>
<evidence type="ECO:0000256" key="2">
    <source>
        <dbReference type="ARBA" id="ARBA00013729"/>
    </source>
</evidence>
<dbReference type="GO" id="GO:0003677">
    <property type="term" value="F:DNA binding"/>
    <property type="evidence" value="ECO:0007669"/>
    <property type="project" value="UniProtKB-UniRule"/>
</dbReference>
<dbReference type="PROSITE" id="PS00830">
    <property type="entry name" value="GREAB_2"/>
    <property type="match status" value="1"/>
</dbReference>
<dbReference type="HAMAP" id="MF_00105">
    <property type="entry name" value="GreA_GreB"/>
    <property type="match status" value="1"/>
</dbReference>
<keyword evidence="12" id="KW-0251">Elongation factor</keyword>
<dbReference type="FunFam" id="3.10.50.30:FF:000001">
    <property type="entry name" value="Transcription elongation factor GreA"/>
    <property type="match status" value="1"/>
</dbReference>
<evidence type="ECO:0000256" key="3">
    <source>
        <dbReference type="ARBA" id="ARBA00023015"/>
    </source>
</evidence>
<dbReference type="GO" id="GO:0070063">
    <property type="term" value="F:RNA polymerase binding"/>
    <property type="evidence" value="ECO:0007669"/>
    <property type="project" value="InterPro"/>
</dbReference>
<dbReference type="GO" id="GO:0006354">
    <property type="term" value="P:DNA-templated transcription elongation"/>
    <property type="evidence" value="ECO:0007669"/>
    <property type="project" value="TreeGrafter"/>
</dbReference>
<evidence type="ECO:0000256" key="9">
    <source>
        <dbReference type="RuleBase" id="RU000556"/>
    </source>
</evidence>
<evidence type="ECO:0000259" key="10">
    <source>
        <dbReference type="Pfam" id="PF01272"/>
    </source>
</evidence>
<evidence type="ECO:0000259" key="11">
    <source>
        <dbReference type="Pfam" id="PF03449"/>
    </source>
</evidence>
<dbReference type="NCBIfam" id="TIGR01462">
    <property type="entry name" value="greA"/>
    <property type="match status" value="1"/>
</dbReference>
<dbReference type="Gene3D" id="3.10.50.30">
    <property type="entry name" value="Transcription elongation factor, GreA/GreB, C-terminal domain"/>
    <property type="match status" value="1"/>
</dbReference>
<reference evidence="12 13" key="1">
    <citation type="journal article" date="2016" name="Nat. Commun.">
        <title>Thousands of microbial genomes shed light on interconnected biogeochemical processes in an aquifer system.</title>
        <authorList>
            <person name="Anantharaman K."/>
            <person name="Brown C.T."/>
            <person name="Hug L.A."/>
            <person name="Sharon I."/>
            <person name="Castelle C.J."/>
            <person name="Probst A.J."/>
            <person name="Thomas B.C."/>
            <person name="Singh A."/>
            <person name="Wilkins M.J."/>
            <person name="Karaoz U."/>
            <person name="Brodie E.L."/>
            <person name="Williams K.H."/>
            <person name="Hubbard S.S."/>
            <person name="Banfield J.F."/>
        </authorList>
    </citation>
    <scope>NUCLEOTIDE SEQUENCE [LARGE SCALE GENOMIC DNA]</scope>
</reference>
<comment type="similarity">
    <text evidence="1 8 9">Belongs to the GreA/GreB family.</text>
</comment>
<feature type="domain" description="Transcription elongation factor GreA/GreB C-terminal" evidence="10">
    <location>
        <begin position="83"/>
        <end position="153"/>
    </location>
</feature>
<comment type="function">
    <text evidence="6 8 9">Necessary for efficient RNA polymerase transcription elongation past template-encoded arresting sites. The arresting sites in DNA have the property of trapping a certain fraction of elongating RNA polymerases that pass through, resulting in locked ternary complexes. Cleavage of the nascent transcript by cleavage factors such as GreA or GreB allows the resumption of elongation from the new 3'terminus. GreA releases sequences of 2 to 3 nucleotides.</text>
</comment>
<dbReference type="InterPro" id="IPR022691">
    <property type="entry name" value="Tscrpt_elong_fac_GreA/B_N"/>
</dbReference>
<dbReference type="InterPro" id="IPR028624">
    <property type="entry name" value="Tscrpt_elong_fac_GreA/B"/>
</dbReference>
<feature type="domain" description="Transcription elongation factor GreA/GreB N-terminal" evidence="11">
    <location>
        <begin position="5"/>
        <end position="74"/>
    </location>
</feature>
<keyword evidence="12" id="KW-0648">Protein biosynthesis</keyword>
<name>A0A1F7X0Y8_9BACT</name>
<dbReference type="GO" id="GO:0003746">
    <property type="term" value="F:translation elongation factor activity"/>
    <property type="evidence" value="ECO:0007669"/>
    <property type="project" value="UniProtKB-KW"/>
</dbReference>
<organism evidence="12 13">
    <name type="scientific">Candidatus Woesebacteria bacterium RBG_13_36_22</name>
    <dbReference type="NCBI Taxonomy" id="1802478"/>
    <lineage>
        <taxon>Bacteria</taxon>
        <taxon>Candidatus Woeseibacteriota</taxon>
    </lineage>
</organism>
<dbReference type="InterPro" id="IPR036805">
    <property type="entry name" value="Tscrpt_elong_fac_GreA/B_N_sf"/>
</dbReference>
<evidence type="ECO:0000256" key="1">
    <source>
        <dbReference type="ARBA" id="ARBA00008213"/>
    </source>
</evidence>
<dbReference type="Proteomes" id="UP000176939">
    <property type="component" value="Unassembled WGS sequence"/>
</dbReference>
<dbReference type="InterPro" id="IPR023459">
    <property type="entry name" value="Tscrpt_elong_fac_GreA/B_fam"/>
</dbReference>
<evidence type="ECO:0000256" key="7">
    <source>
        <dbReference type="ARBA" id="ARBA00030776"/>
    </source>
</evidence>
<gene>
    <name evidence="8" type="primary">greA</name>
    <name evidence="12" type="ORF">A2Z67_00555</name>
</gene>
<dbReference type="AlphaFoldDB" id="A0A1F7X0Y8"/>
<evidence type="ECO:0000256" key="5">
    <source>
        <dbReference type="ARBA" id="ARBA00023163"/>
    </source>
</evidence>
<proteinExistence type="inferred from homology"/>
<dbReference type="SUPFAM" id="SSF54534">
    <property type="entry name" value="FKBP-like"/>
    <property type="match status" value="1"/>
</dbReference>
<dbReference type="InterPro" id="IPR018151">
    <property type="entry name" value="TF_GreA/GreB_CS"/>
</dbReference>
<dbReference type="FunFam" id="1.10.287.180:FF:000001">
    <property type="entry name" value="Transcription elongation factor GreA"/>
    <property type="match status" value="1"/>
</dbReference>
<dbReference type="PANTHER" id="PTHR30437">
    <property type="entry name" value="TRANSCRIPTION ELONGATION FACTOR GREA"/>
    <property type="match status" value="1"/>
</dbReference>
<dbReference type="InterPro" id="IPR036953">
    <property type="entry name" value="GreA/GreB_C_sf"/>
</dbReference>
<evidence type="ECO:0000256" key="6">
    <source>
        <dbReference type="ARBA" id="ARBA00024916"/>
    </source>
</evidence>
<dbReference type="PANTHER" id="PTHR30437:SF4">
    <property type="entry name" value="TRANSCRIPTION ELONGATION FACTOR GREA"/>
    <property type="match status" value="1"/>
</dbReference>
<sequence length="153" mass="17126">MAKTQITKEGLEVLQKELDVLLETKRPKLVERLAFARNQGDLSENNDYQTAKEELEFLDGRIAELEEVLKNVVIVQAKNGHKSLVEVGTKVTLKVDGEKQIYFVVGDWEADPKEKKISHTSPLGKALVGKKIGEKIEVEAPAGKLKYEILSIE</sequence>
<accession>A0A1F7X0Y8</accession>
<comment type="caution">
    <text evidence="12">The sequence shown here is derived from an EMBL/GenBank/DDBJ whole genome shotgun (WGS) entry which is preliminary data.</text>
</comment>
<evidence type="ECO:0000256" key="4">
    <source>
        <dbReference type="ARBA" id="ARBA00023125"/>
    </source>
</evidence>
<dbReference type="Pfam" id="PF03449">
    <property type="entry name" value="GreA_GreB_N"/>
    <property type="match status" value="1"/>
</dbReference>
<evidence type="ECO:0000313" key="12">
    <source>
        <dbReference type="EMBL" id="OGM08736.1"/>
    </source>
</evidence>